<feature type="transmembrane region" description="Helical" evidence="1">
    <location>
        <begin position="47"/>
        <end position="68"/>
    </location>
</feature>
<protein>
    <submittedName>
        <fullName evidence="2">Uncharacterized protein</fullName>
    </submittedName>
</protein>
<keyword evidence="1" id="KW-0812">Transmembrane</keyword>
<evidence type="ECO:0000256" key="1">
    <source>
        <dbReference type="SAM" id="Phobius"/>
    </source>
</evidence>
<dbReference type="PATRIC" id="fig|1423805.4.peg.1376"/>
<name>A0A0R1R2R0_9LACO</name>
<organism evidence="2 3">
    <name type="scientific">Levilactobacillus spicheri DSM 15429</name>
    <dbReference type="NCBI Taxonomy" id="1423805"/>
    <lineage>
        <taxon>Bacteria</taxon>
        <taxon>Bacillati</taxon>
        <taxon>Bacillota</taxon>
        <taxon>Bacilli</taxon>
        <taxon>Lactobacillales</taxon>
        <taxon>Lactobacillaceae</taxon>
        <taxon>Levilactobacillus</taxon>
    </lineage>
</organism>
<dbReference type="AlphaFoldDB" id="A0A0R1R2R0"/>
<feature type="transmembrane region" description="Helical" evidence="1">
    <location>
        <begin position="15"/>
        <end position="35"/>
    </location>
</feature>
<accession>A0A0R1R2R0</accession>
<keyword evidence="1" id="KW-1133">Transmembrane helix</keyword>
<reference evidence="2 3" key="1">
    <citation type="journal article" date="2015" name="Genome Announc.">
        <title>Expanding the biotechnology potential of lactobacilli through comparative genomics of 213 strains and associated genera.</title>
        <authorList>
            <person name="Sun Z."/>
            <person name="Harris H.M."/>
            <person name="McCann A."/>
            <person name="Guo C."/>
            <person name="Argimon S."/>
            <person name="Zhang W."/>
            <person name="Yang X."/>
            <person name="Jeffery I.B."/>
            <person name="Cooney J.C."/>
            <person name="Kagawa T.F."/>
            <person name="Liu W."/>
            <person name="Song Y."/>
            <person name="Salvetti E."/>
            <person name="Wrobel A."/>
            <person name="Rasinkangas P."/>
            <person name="Parkhill J."/>
            <person name="Rea M.C."/>
            <person name="O'Sullivan O."/>
            <person name="Ritari J."/>
            <person name="Douillard F.P."/>
            <person name="Paul Ross R."/>
            <person name="Yang R."/>
            <person name="Briner A.E."/>
            <person name="Felis G.E."/>
            <person name="de Vos W.M."/>
            <person name="Barrangou R."/>
            <person name="Klaenhammer T.R."/>
            <person name="Caufield P.W."/>
            <person name="Cui Y."/>
            <person name="Zhang H."/>
            <person name="O'Toole P.W."/>
        </authorList>
    </citation>
    <scope>NUCLEOTIDE SEQUENCE [LARGE SCALE GENOMIC DNA]</scope>
    <source>
        <strain evidence="2 3">DSM 15429</strain>
    </source>
</reference>
<keyword evidence="1" id="KW-0472">Membrane</keyword>
<dbReference type="EMBL" id="AZFC01000015">
    <property type="protein sequence ID" value="KRL48874.1"/>
    <property type="molecule type" value="Genomic_DNA"/>
</dbReference>
<sequence>MVKLLKGEVASMSKLYYAVPTLGLIAGILALVLIGMVPGPTTGLSVVFWRTFSVLAFGTANWLIALTYMTPTRFGLYANTLLLITLVTLLTTFGRHAVSQLGLATFGGLVAGSILLILWLHGRLPNRVNERDYH</sequence>
<evidence type="ECO:0000313" key="3">
    <source>
        <dbReference type="Proteomes" id="UP000051835"/>
    </source>
</evidence>
<comment type="caution">
    <text evidence="2">The sequence shown here is derived from an EMBL/GenBank/DDBJ whole genome shotgun (WGS) entry which is preliminary data.</text>
</comment>
<dbReference type="Proteomes" id="UP000051835">
    <property type="component" value="Unassembled WGS sequence"/>
</dbReference>
<proteinExistence type="predicted"/>
<gene>
    <name evidence="2" type="ORF">FD37_GL001342</name>
</gene>
<evidence type="ECO:0000313" key="2">
    <source>
        <dbReference type="EMBL" id="KRL48874.1"/>
    </source>
</evidence>
<feature type="transmembrane region" description="Helical" evidence="1">
    <location>
        <begin position="74"/>
        <end position="94"/>
    </location>
</feature>
<feature type="transmembrane region" description="Helical" evidence="1">
    <location>
        <begin position="101"/>
        <end position="120"/>
    </location>
</feature>